<dbReference type="Proteomes" id="UP001595906">
    <property type="component" value="Unassembled WGS sequence"/>
</dbReference>
<dbReference type="EMBL" id="JBHSDC010000028">
    <property type="protein sequence ID" value="MFC4232983.1"/>
    <property type="molecule type" value="Genomic_DNA"/>
</dbReference>
<comment type="caution">
    <text evidence="2">The sequence shown here is derived from an EMBL/GenBank/DDBJ whole genome shotgun (WGS) entry which is preliminary data.</text>
</comment>
<feature type="transmembrane region" description="Helical" evidence="1">
    <location>
        <begin position="29"/>
        <end position="46"/>
    </location>
</feature>
<evidence type="ECO:0000256" key="1">
    <source>
        <dbReference type="SAM" id="Phobius"/>
    </source>
</evidence>
<keyword evidence="1" id="KW-1133">Transmembrane helix</keyword>
<sequence length="49" mass="5173">MQQRKGISAIILILIAVAIGSFLKNVKTGLIIGLALGLLLSGLLSTRRK</sequence>
<keyword evidence="1" id="KW-0472">Membrane</keyword>
<dbReference type="RefSeq" id="WP_379015054.1">
    <property type="nucleotide sequence ID" value="NZ_JBHSDC010000028.1"/>
</dbReference>
<proteinExistence type="predicted"/>
<gene>
    <name evidence="2" type="ORF">ACFOW1_13865</name>
</gene>
<feature type="transmembrane region" description="Helical" evidence="1">
    <location>
        <begin position="7"/>
        <end position="23"/>
    </location>
</feature>
<keyword evidence="1" id="KW-0812">Transmembrane</keyword>
<evidence type="ECO:0000313" key="2">
    <source>
        <dbReference type="EMBL" id="MFC4232983.1"/>
    </source>
</evidence>
<accession>A0ABV8PYN7</accession>
<keyword evidence="3" id="KW-1185">Reference proteome</keyword>
<reference evidence="3" key="1">
    <citation type="journal article" date="2019" name="Int. J. Syst. Evol. Microbiol.">
        <title>The Global Catalogue of Microorganisms (GCM) 10K type strain sequencing project: providing services to taxonomists for standard genome sequencing and annotation.</title>
        <authorList>
            <consortium name="The Broad Institute Genomics Platform"/>
            <consortium name="The Broad Institute Genome Sequencing Center for Infectious Disease"/>
            <person name="Wu L."/>
            <person name="Ma J."/>
        </authorList>
    </citation>
    <scope>NUCLEOTIDE SEQUENCE [LARGE SCALE GENOMIC DNA]</scope>
    <source>
        <strain evidence="3">CECT 8010</strain>
    </source>
</reference>
<organism evidence="2 3">
    <name type="scientific">Parasediminibacterium paludis</name>
    <dbReference type="NCBI Taxonomy" id="908966"/>
    <lineage>
        <taxon>Bacteria</taxon>
        <taxon>Pseudomonadati</taxon>
        <taxon>Bacteroidota</taxon>
        <taxon>Chitinophagia</taxon>
        <taxon>Chitinophagales</taxon>
        <taxon>Chitinophagaceae</taxon>
        <taxon>Parasediminibacterium</taxon>
    </lineage>
</organism>
<name>A0ABV8PYN7_9BACT</name>
<protein>
    <submittedName>
        <fullName evidence="2">Uncharacterized protein</fullName>
    </submittedName>
</protein>
<evidence type="ECO:0000313" key="3">
    <source>
        <dbReference type="Proteomes" id="UP001595906"/>
    </source>
</evidence>